<dbReference type="AlphaFoldDB" id="A0A673SUI0"/>
<evidence type="ECO:0000256" key="5">
    <source>
        <dbReference type="ARBA" id="ARBA00022777"/>
    </source>
</evidence>
<evidence type="ECO:0000256" key="7">
    <source>
        <dbReference type="RuleBase" id="RU004011"/>
    </source>
</evidence>
<evidence type="ECO:0000259" key="8">
    <source>
        <dbReference type="SMART" id="SM00562"/>
    </source>
</evidence>
<dbReference type="Ensembl" id="ENSSSUT00005000534.1">
    <property type="protein sequence ID" value="ENSSSUP00005000434.1"/>
    <property type="gene ID" value="ENSSSUG00005000325.1"/>
</dbReference>
<reference evidence="9" key="2">
    <citation type="submission" date="2025-08" db="UniProtKB">
        <authorList>
            <consortium name="Ensembl"/>
        </authorList>
    </citation>
    <scope>IDENTIFICATION</scope>
</reference>
<evidence type="ECO:0000313" key="10">
    <source>
        <dbReference type="Proteomes" id="UP000472268"/>
    </source>
</evidence>
<dbReference type="InterPro" id="IPR034907">
    <property type="entry name" value="NDK-like_dom"/>
</dbReference>
<evidence type="ECO:0000313" key="9">
    <source>
        <dbReference type="Ensembl" id="ENSSSUP00005000434.1"/>
    </source>
</evidence>
<proteinExistence type="inferred from homology"/>
<feature type="domain" description="Nucleoside diphosphate kinase-like" evidence="8">
    <location>
        <begin position="16"/>
        <end position="144"/>
    </location>
</feature>
<reference evidence="9 10" key="1">
    <citation type="submission" date="2019-05" db="EMBL/GenBank/DDBJ databases">
        <title>A Chromosome-scale Meerkat (S. suricatta) Genome Assembly.</title>
        <authorList>
            <person name="Dudchenko O."/>
            <person name="Lieberman Aiden E."/>
            <person name="Tung J."/>
            <person name="Barreiro L.B."/>
            <person name="Clutton-Brock T.H."/>
        </authorList>
    </citation>
    <scope>NUCLEOTIDE SEQUENCE [LARGE SCALE GENOMIC DNA]</scope>
</reference>
<dbReference type="InterPro" id="IPR036850">
    <property type="entry name" value="NDK-like_dom_sf"/>
</dbReference>
<dbReference type="Gene3D" id="3.30.70.141">
    <property type="entry name" value="Nucleoside diphosphate kinase-like domain"/>
    <property type="match status" value="1"/>
</dbReference>
<dbReference type="PANTHER" id="PTHR11349">
    <property type="entry name" value="NUCLEOSIDE DIPHOSPHATE KINASE"/>
    <property type="match status" value="1"/>
</dbReference>
<dbReference type="GO" id="GO:0006241">
    <property type="term" value="P:CTP biosynthetic process"/>
    <property type="evidence" value="ECO:0007669"/>
    <property type="project" value="InterPro"/>
</dbReference>
<comment type="similarity">
    <text evidence="2 6 7">Belongs to the NDK family.</text>
</comment>
<dbReference type="InterPro" id="IPR001564">
    <property type="entry name" value="Nucleoside_diP_kinase"/>
</dbReference>
<evidence type="ECO:0000256" key="1">
    <source>
        <dbReference type="ARBA" id="ARBA00001946"/>
    </source>
</evidence>
<dbReference type="Pfam" id="PF00334">
    <property type="entry name" value="NDK"/>
    <property type="match status" value="1"/>
</dbReference>
<comment type="cofactor">
    <cofactor evidence="1">
        <name>Mg(2+)</name>
        <dbReference type="ChEBI" id="CHEBI:18420"/>
    </cofactor>
</comment>
<keyword evidence="5" id="KW-0418">Kinase</keyword>
<sequence>REMNFSTFNFLTMANEEHTVTAIKPRGVQHTLVGEIIKHFDCLLQASEELRKQHHIVMQTHPLFPRLAKYLSSGALVAMVWEGLAVVKTGRGMLWETNPADLKPGTTHGGLCIQDGRNITHASDSGNSAEKEISLWFKPEELVDDKPCAFDRNYE</sequence>
<dbReference type="PROSITE" id="PS51374">
    <property type="entry name" value="NDPK_LIKE"/>
    <property type="match status" value="1"/>
</dbReference>
<accession>A0A673SUI0</accession>
<dbReference type="Proteomes" id="UP000472268">
    <property type="component" value="Chromosome 3"/>
</dbReference>
<keyword evidence="4" id="KW-0808">Transferase</keyword>
<evidence type="ECO:0000256" key="4">
    <source>
        <dbReference type="ARBA" id="ARBA00022679"/>
    </source>
</evidence>
<keyword evidence="10" id="KW-1185">Reference proteome</keyword>
<dbReference type="GO" id="GO:0006228">
    <property type="term" value="P:UTP biosynthetic process"/>
    <property type="evidence" value="ECO:0007669"/>
    <property type="project" value="InterPro"/>
</dbReference>
<dbReference type="PRINTS" id="PR01243">
    <property type="entry name" value="NUCDPKINASE"/>
</dbReference>
<organism evidence="9 10">
    <name type="scientific">Suricata suricatta</name>
    <name type="common">Meerkat</name>
    <dbReference type="NCBI Taxonomy" id="37032"/>
    <lineage>
        <taxon>Eukaryota</taxon>
        <taxon>Metazoa</taxon>
        <taxon>Chordata</taxon>
        <taxon>Craniata</taxon>
        <taxon>Vertebrata</taxon>
        <taxon>Euteleostomi</taxon>
        <taxon>Mammalia</taxon>
        <taxon>Eutheria</taxon>
        <taxon>Laurasiatheria</taxon>
        <taxon>Carnivora</taxon>
        <taxon>Feliformia</taxon>
        <taxon>Herpestidae</taxon>
        <taxon>Suricata</taxon>
    </lineage>
</organism>
<dbReference type="SUPFAM" id="SSF54919">
    <property type="entry name" value="Nucleoside diphosphate kinase, NDK"/>
    <property type="match status" value="1"/>
</dbReference>
<comment type="caution">
    <text evidence="6">Lacks conserved residue(s) required for the propagation of feature annotation.</text>
</comment>
<dbReference type="SMART" id="SM00562">
    <property type="entry name" value="NDK"/>
    <property type="match status" value="1"/>
</dbReference>
<dbReference type="OMA" id="TMANEEH"/>
<dbReference type="GO" id="GO:0006183">
    <property type="term" value="P:GTP biosynthetic process"/>
    <property type="evidence" value="ECO:0007669"/>
    <property type="project" value="InterPro"/>
</dbReference>
<dbReference type="FunFam" id="3.30.70.141:FF:000039">
    <property type="entry name" value="Nucleoside diphosphate kinase B"/>
    <property type="match status" value="1"/>
</dbReference>
<reference evidence="9" key="3">
    <citation type="submission" date="2025-09" db="UniProtKB">
        <authorList>
            <consortium name="Ensembl"/>
        </authorList>
    </citation>
    <scope>IDENTIFICATION</scope>
</reference>
<evidence type="ECO:0000256" key="3">
    <source>
        <dbReference type="ARBA" id="ARBA00012966"/>
    </source>
</evidence>
<protein>
    <recommendedName>
        <fullName evidence="3">nucleoside-diphosphate kinase</fullName>
        <ecNumber evidence="3">2.7.4.6</ecNumber>
    </recommendedName>
</protein>
<dbReference type="EC" id="2.7.4.6" evidence="3"/>
<dbReference type="GO" id="GO:0004550">
    <property type="term" value="F:nucleoside diphosphate kinase activity"/>
    <property type="evidence" value="ECO:0007669"/>
    <property type="project" value="UniProtKB-EC"/>
</dbReference>
<evidence type="ECO:0000256" key="2">
    <source>
        <dbReference type="ARBA" id="ARBA00008142"/>
    </source>
</evidence>
<name>A0A673SUI0_SURSU</name>
<evidence type="ECO:0000256" key="6">
    <source>
        <dbReference type="PROSITE-ProRule" id="PRU00706"/>
    </source>
</evidence>